<comment type="caution">
    <text evidence="2">The sequence shown here is derived from an EMBL/GenBank/DDBJ whole genome shotgun (WGS) entry which is preliminary data.</text>
</comment>
<dbReference type="Proteomes" id="UP000561459">
    <property type="component" value="Unassembled WGS sequence"/>
</dbReference>
<dbReference type="InterPro" id="IPR013830">
    <property type="entry name" value="SGNH_hydro"/>
</dbReference>
<organism evidence="2 3">
    <name type="scientific">Novosphingobium fluoreni</name>
    <dbReference type="NCBI Taxonomy" id="1391222"/>
    <lineage>
        <taxon>Bacteria</taxon>
        <taxon>Pseudomonadati</taxon>
        <taxon>Pseudomonadota</taxon>
        <taxon>Alphaproteobacteria</taxon>
        <taxon>Sphingomonadales</taxon>
        <taxon>Sphingomonadaceae</taxon>
        <taxon>Novosphingobium</taxon>
    </lineage>
</organism>
<keyword evidence="3" id="KW-1185">Reference proteome</keyword>
<dbReference type="SUPFAM" id="SSF52266">
    <property type="entry name" value="SGNH hydrolase"/>
    <property type="match status" value="1"/>
</dbReference>
<dbReference type="InterPro" id="IPR036514">
    <property type="entry name" value="SGNH_hydro_sf"/>
</dbReference>
<accession>A0A7W6C1E9</accession>
<protein>
    <recommendedName>
        <fullName evidence="1">SGNH hydrolase-type esterase domain-containing protein</fullName>
    </recommendedName>
</protein>
<dbReference type="EMBL" id="JACIDY010000001">
    <property type="protein sequence ID" value="MBB3939043.1"/>
    <property type="molecule type" value="Genomic_DNA"/>
</dbReference>
<gene>
    <name evidence="2" type="ORF">GGR39_000672</name>
</gene>
<dbReference type="AlphaFoldDB" id="A0A7W6C1E9"/>
<sequence>MLALMRPAASPRALANQRLLGRLRRAASRAALSNPRYAGLHPAPPTITDNGATNPAVTAATAYPCNATTRGVWHVIGGRYGSGGRISAGVQDAVPTDINTYARWEVMVDSRYFTARVGPTTVPYRFLIDGRYVSLVGTVTGTTTGNTDQYLTLDFGSRAVRRIVVEAMRTGRLNGGFVEDGAALWPADQTEAPHAVFLGDSYVFGSGPDITADGVAVQMADRLGLSLQASGSGGTGWNQSATSVYRFDQRIANGDLALGYQAPEVIFLHASVNDAYAGQNAATLQANALSGLRSARAQFPGVPIVVFGCIAAPNRMAATITTAEAAVSAAVAALGDPLCRFVPVDGDPGGRWVTGLGSELRFTAPLNAATSATLATAWPAGTSAASYTILFSDGSSRVASLTQGSTAVTWSGAVTAGATAMIRQTEGNARFTMSGDWIHPSNYGAAYLGERYARSALAALEAMLG</sequence>
<reference evidence="2 3" key="1">
    <citation type="submission" date="2020-08" db="EMBL/GenBank/DDBJ databases">
        <title>Genomic Encyclopedia of Type Strains, Phase IV (KMG-IV): sequencing the most valuable type-strain genomes for metagenomic binning, comparative biology and taxonomic classification.</title>
        <authorList>
            <person name="Goeker M."/>
        </authorList>
    </citation>
    <scope>NUCLEOTIDE SEQUENCE [LARGE SCALE GENOMIC DNA]</scope>
    <source>
        <strain evidence="2 3">DSM 27568</strain>
    </source>
</reference>
<evidence type="ECO:0000313" key="2">
    <source>
        <dbReference type="EMBL" id="MBB3939043.1"/>
    </source>
</evidence>
<feature type="domain" description="SGNH hydrolase-type esterase" evidence="1">
    <location>
        <begin position="197"/>
        <end position="362"/>
    </location>
</feature>
<evidence type="ECO:0000259" key="1">
    <source>
        <dbReference type="Pfam" id="PF13472"/>
    </source>
</evidence>
<evidence type="ECO:0000313" key="3">
    <source>
        <dbReference type="Proteomes" id="UP000561459"/>
    </source>
</evidence>
<dbReference type="Pfam" id="PF13472">
    <property type="entry name" value="Lipase_GDSL_2"/>
    <property type="match status" value="1"/>
</dbReference>
<dbReference type="RefSeq" id="WP_183615836.1">
    <property type="nucleotide sequence ID" value="NZ_JACIDY010000001.1"/>
</dbReference>
<proteinExistence type="predicted"/>
<name>A0A7W6C1E9_9SPHN</name>
<dbReference type="GO" id="GO:0016788">
    <property type="term" value="F:hydrolase activity, acting on ester bonds"/>
    <property type="evidence" value="ECO:0007669"/>
    <property type="project" value="UniProtKB-ARBA"/>
</dbReference>
<dbReference type="Gene3D" id="3.40.50.1110">
    <property type="entry name" value="SGNH hydrolase"/>
    <property type="match status" value="1"/>
</dbReference>